<feature type="transmembrane region" description="Helical" evidence="10">
    <location>
        <begin position="96"/>
        <end position="113"/>
    </location>
</feature>
<dbReference type="GO" id="GO:0005886">
    <property type="term" value="C:plasma membrane"/>
    <property type="evidence" value="ECO:0007669"/>
    <property type="project" value="UniProtKB-SubCell"/>
</dbReference>
<evidence type="ECO:0000256" key="9">
    <source>
        <dbReference type="ARBA" id="ARBA00023224"/>
    </source>
</evidence>
<dbReference type="PANTHER" id="PTHR21137:SF35">
    <property type="entry name" value="ODORANT RECEPTOR 19A-RELATED"/>
    <property type="match status" value="1"/>
</dbReference>
<evidence type="ECO:0000256" key="11">
    <source>
        <dbReference type="SAM" id="SignalP"/>
    </source>
</evidence>
<evidence type="ECO:0000256" key="5">
    <source>
        <dbReference type="ARBA" id="ARBA00022725"/>
    </source>
</evidence>
<evidence type="ECO:0000256" key="7">
    <source>
        <dbReference type="ARBA" id="ARBA00023136"/>
    </source>
</evidence>
<evidence type="ECO:0000256" key="2">
    <source>
        <dbReference type="ARBA" id="ARBA00022475"/>
    </source>
</evidence>
<protein>
    <submittedName>
        <fullName evidence="12">Odorant receptor 68</fullName>
    </submittedName>
</protein>
<keyword evidence="11" id="KW-0732">Signal</keyword>
<keyword evidence="8 12" id="KW-0675">Receptor</keyword>
<evidence type="ECO:0000256" key="10">
    <source>
        <dbReference type="SAM" id="Phobius"/>
    </source>
</evidence>
<feature type="signal peptide" evidence="11">
    <location>
        <begin position="1"/>
        <end position="18"/>
    </location>
</feature>
<evidence type="ECO:0000313" key="12">
    <source>
        <dbReference type="EMBL" id="QGW50395.1"/>
    </source>
</evidence>
<dbReference type="GO" id="GO:0005549">
    <property type="term" value="F:odorant binding"/>
    <property type="evidence" value="ECO:0007669"/>
    <property type="project" value="InterPro"/>
</dbReference>
<proteinExistence type="evidence at transcript level"/>
<keyword evidence="9" id="KW-0807">Transducer</keyword>
<keyword evidence="2" id="KW-1003">Cell membrane</keyword>
<sequence>MRVVLPLMFLSLITFCTSVYNVSQSKNSGAEWFSFFIYLVCLLCQLCCYCWFGNELKLKSTAVRESIYNSDWTTLKPVDRKSLYLIMLSCQREMSISYHGFCTLTIDIFVWVLKTSYGAYNLLKTVE</sequence>
<evidence type="ECO:0000256" key="8">
    <source>
        <dbReference type="ARBA" id="ARBA00023170"/>
    </source>
</evidence>
<feature type="transmembrane region" description="Helical" evidence="10">
    <location>
        <begin position="32"/>
        <end position="52"/>
    </location>
</feature>
<evidence type="ECO:0000256" key="4">
    <source>
        <dbReference type="ARBA" id="ARBA00022692"/>
    </source>
</evidence>
<organism evidence="12">
    <name type="scientific">Chouioia cunea</name>
    <dbReference type="NCBI Taxonomy" id="1570515"/>
    <lineage>
        <taxon>Eukaryota</taxon>
        <taxon>Metazoa</taxon>
        <taxon>Ecdysozoa</taxon>
        <taxon>Arthropoda</taxon>
        <taxon>Hexapoda</taxon>
        <taxon>Insecta</taxon>
        <taxon>Pterygota</taxon>
        <taxon>Neoptera</taxon>
        <taxon>Endopterygota</taxon>
        <taxon>Hymenoptera</taxon>
        <taxon>Apocrita</taxon>
        <taxon>Proctotrupomorpha</taxon>
        <taxon>Chalcidoidea</taxon>
        <taxon>Eulophidae</taxon>
        <taxon>Tetrastichinae</taxon>
        <taxon>Chouioia</taxon>
    </lineage>
</organism>
<evidence type="ECO:0000256" key="6">
    <source>
        <dbReference type="ARBA" id="ARBA00022989"/>
    </source>
</evidence>
<dbReference type="AlphaFoldDB" id="A0A6B9CQ27"/>
<comment type="subcellular location">
    <subcellularLocation>
        <location evidence="1">Cell membrane</location>
        <topology evidence="1">Multi-pass membrane protein</topology>
    </subcellularLocation>
</comment>
<dbReference type="PANTHER" id="PTHR21137">
    <property type="entry name" value="ODORANT RECEPTOR"/>
    <property type="match status" value="1"/>
</dbReference>
<keyword evidence="7 10" id="KW-0472">Membrane</keyword>
<reference evidence="12" key="1">
    <citation type="journal article" date="2019" name="Sci. Rep.">
        <title>Full-Length Transcriptome Survey and Expression Analysis of Parasitoid Wasp Chouioia cunea upon Exposure to 1-Dodecene.</title>
        <authorList>
            <person name="Pan L."/>
            <person name="Guo M."/>
            <person name="Jin X."/>
            <person name="Sun Z."/>
            <person name="Jiang H."/>
            <person name="Han J."/>
            <person name="Wang Y."/>
            <person name="Yan C."/>
            <person name="Li M."/>
        </authorList>
    </citation>
    <scope>NUCLEOTIDE SEQUENCE</scope>
</reference>
<dbReference type="InterPro" id="IPR004117">
    <property type="entry name" value="7tm6_olfct_rcpt"/>
</dbReference>
<evidence type="ECO:0000256" key="3">
    <source>
        <dbReference type="ARBA" id="ARBA00022606"/>
    </source>
</evidence>
<feature type="chain" id="PRO_5025602616" evidence="11">
    <location>
        <begin position="19"/>
        <end position="127"/>
    </location>
</feature>
<dbReference type="GO" id="GO:0007165">
    <property type="term" value="P:signal transduction"/>
    <property type="evidence" value="ECO:0007669"/>
    <property type="project" value="UniProtKB-KW"/>
</dbReference>
<dbReference type="GO" id="GO:0004984">
    <property type="term" value="F:olfactory receptor activity"/>
    <property type="evidence" value="ECO:0007669"/>
    <property type="project" value="InterPro"/>
</dbReference>
<keyword evidence="3" id="KW-0716">Sensory transduction</keyword>
<keyword evidence="5" id="KW-0552">Olfaction</keyword>
<name>A0A6B9CQ27_9HYME</name>
<evidence type="ECO:0000256" key="1">
    <source>
        <dbReference type="ARBA" id="ARBA00004651"/>
    </source>
</evidence>
<keyword evidence="6 10" id="KW-1133">Transmembrane helix</keyword>
<dbReference type="EMBL" id="MN616903">
    <property type="protein sequence ID" value="QGW50395.1"/>
    <property type="molecule type" value="mRNA"/>
</dbReference>
<accession>A0A6B9CQ27</accession>
<dbReference type="Pfam" id="PF02949">
    <property type="entry name" value="7tm_6"/>
    <property type="match status" value="1"/>
</dbReference>
<keyword evidence="4 10" id="KW-0812">Transmembrane</keyword>